<dbReference type="PANTHER" id="PTHR40714">
    <property type="entry name" value="TMF-REGULATED NUCLEAR PROTEIN 1"/>
    <property type="match status" value="1"/>
</dbReference>
<feature type="region of interest" description="Disordered" evidence="1">
    <location>
        <begin position="309"/>
        <end position="336"/>
    </location>
</feature>
<evidence type="ECO:0000313" key="3">
    <source>
        <dbReference type="Proteomes" id="UP000314981"/>
    </source>
</evidence>
<dbReference type="GO" id="GO:0003677">
    <property type="term" value="F:DNA binding"/>
    <property type="evidence" value="ECO:0007669"/>
    <property type="project" value="Ensembl"/>
</dbReference>
<keyword evidence="3" id="KW-1185">Reference proteome</keyword>
<gene>
    <name evidence="2" type="primary">TRNP1</name>
</gene>
<feature type="region of interest" description="Disordered" evidence="1">
    <location>
        <begin position="109"/>
        <end position="200"/>
    </location>
</feature>
<dbReference type="Proteomes" id="UP000314981">
    <property type="component" value="Chromosome 2"/>
</dbReference>
<dbReference type="GeneID" id="113878325"/>
<dbReference type="Proteomes" id="UP000429181">
    <property type="component" value="Chromosome 2"/>
</dbReference>
<dbReference type="Ensembl" id="ENSBIXT00005012002.1">
    <property type="protein sequence ID" value="ENSBIXP00005029042.1"/>
    <property type="gene ID" value="ENSBIXG00005008892.1"/>
</dbReference>
<dbReference type="GO" id="GO:0042127">
    <property type="term" value="P:regulation of cell population proliferation"/>
    <property type="evidence" value="ECO:0007669"/>
    <property type="project" value="Ensembl"/>
</dbReference>
<protein>
    <submittedName>
        <fullName evidence="2">TMF1 regulated nuclear protein 1</fullName>
    </submittedName>
</protein>
<evidence type="ECO:0000313" key="4">
    <source>
        <dbReference type="Proteomes" id="UP000429181"/>
    </source>
</evidence>
<dbReference type="InterPro" id="IPR040266">
    <property type="entry name" value="TRNP1"/>
</dbReference>
<proteinExistence type="predicted"/>
<dbReference type="GO" id="GO:0005634">
    <property type="term" value="C:nucleus"/>
    <property type="evidence" value="ECO:0007669"/>
    <property type="project" value="Ensembl"/>
</dbReference>
<feature type="compositionally biased region" description="Pro residues" evidence="1">
    <location>
        <begin position="125"/>
        <end position="147"/>
    </location>
</feature>
<dbReference type="PANTHER" id="PTHR40714:SF1">
    <property type="entry name" value="TMF-REGULATED NUCLEAR PROTEIN 1"/>
    <property type="match status" value="1"/>
</dbReference>
<dbReference type="GeneTree" id="ENSGT00390000017418"/>
<feature type="compositionally biased region" description="Low complexity" evidence="1">
    <location>
        <begin position="148"/>
        <end position="172"/>
    </location>
</feature>
<dbReference type="RefSeq" id="XP_027375145.1">
    <property type="nucleotide sequence ID" value="XM_027519344.1"/>
</dbReference>
<evidence type="ECO:0000256" key="1">
    <source>
        <dbReference type="SAM" id="MobiDB-lite"/>
    </source>
</evidence>
<dbReference type="Ensembl" id="ENSBIXT00000029337.1">
    <property type="protein sequence ID" value="ENSBIXP00000017069.1"/>
    <property type="gene ID" value="ENSBIXG00000004006.1"/>
</dbReference>
<evidence type="ECO:0000313" key="2">
    <source>
        <dbReference type="Ensembl" id="ENSBIXP00000017069.1"/>
    </source>
</evidence>
<reference evidence="3 4" key="1">
    <citation type="submission" date="2018-11" db="EMBL/GenBank/DDBJ databases">
        <title>Haplotype-resolved cattle genomes.</title>
        <authorList>
            <person name="Low W.Y."/>
            <person name="Tearle R."/>
            <person name="Bickhart D.M."/>
            <person name="Rosen B.D."/>
            <person name="Koren S."/>
            <person name="Rhie A."/>
            <person name="Hiendleder S."/>
            <person name="Phillippy A.M."/>
            <person name="Smith T.P.L."/>
            <person name="Williams J.L."/>
        </authorList>
    </citation>
    <scope>NUCLEOTIDE SEQUENCE [LARGE SCALE GENOMIC DNA]</scope>
</reference>
<dbReference type="RefSeq" id="XP_027375157.1">
    <property type="nucleotide sequence ID" value="XM_027519356.1"/>
</dbReference>
<dbReference type="GO" id="GO:0061351">
    <property type="term" value="P:neural precursor cell proliferation"/>
    <property type="evidence" value="ECO:0007669"/>
    <property type="project" value="Ensembl"/>
</dbReference>
<dbReference type="GO" id="GO:0051726">
    <property type="term" value="P:regulation of cell cycle"/>
    <property type="evidence" value="ECO:0007669"/>
    <property type="project" value="Ensembl"/>
</dbReference>
<sequence length="336" mass="34473">MWRRWMGTGCRWVEGPGDQKGSGSVLTGRGMGSGFRACTSLIGYAALRSAPCSIRRARGSPSASVGAAAASHLDLLRPSSPAWGEQPARPTDLQLRAAGGWGRGMPGCRISACGPGAQEGSAEPGSPPPPPPREPLSCPQPPSPSPTLTPTRAQASSQPGAAQESAGSAEGLELQRWRQGASGGAGGPGPAGGAGGGSGAAAAAAGVRALELAEARRRLLEVEGRRRLVSELESRVLQLHRVFLAAELRLAHRAESLGRLGGGVAQAELYLAAHGPRLKKGSRRVRRARPPALLASALGLGGCVPWGAGRLRRGHGPEPESPFRRSPPRGPASPQR</sequence>
<dbReference type="CTD" id="388610"/>
<name>A0A4W2CUN2_BOBOX</name>
<reference evidence="2" key="2">
    <citation type="submission" date="2025-05" db="UniProtKB">
        <authorList>
            <consortium name="Ensembl"/>
        </authorList>
    </citation>
    <scope>IDENTIFICATION</scope>
</reference>
<organism evidence="2 3">
    <name type="scientific">Bos indicus x Bos taurus</name>
    <name type="common">Hybrid cattle</name>
    <dbReference type="NCBI Taxonomy" id="30522"/>
    <lineage>
        <taxon>Eukaryota</taxon>
        <taxon>Metazoa</taxon>
        <taxon>Chordata</taxon>
        <taxon>Craniata</taxon>
        <taxon>Vertebrata</taxon>
        <taxon>Euteleostomi</taxon>
        <taxon>Mammalia</taxon>
        <taxon>Eutheria</taxon>
        <taxon>Laurasiatheria</taxon>
        <taxon>Artiodactyla</taxon>
        <taxon>Ruminantia</taxon>
        <taxon>Pecora</taxon>
        <taxon>Bovidae</taxon>
        <taxon>Bovinae</taxon>
        <taxon>Bos</taxon>
    </lineage>
</organism>
<dbReference type="RefSeq" id="XP_027375165.1">
    <property type="nucleotide sequence ID" value="XM_027519364.1"/>
</dbReference>
<dbReference type="RefSeq" id="XP_027375152.1">
    <property type="nucleotide sequence ID" value="XM_027519351.1"/>
</dbReference>
<dbReference type="GO" id="GO:0021696">
    <property type="term" value="P:cerebellar cortex morphogenesis"/>
    <property type="evidence" value="ECO:0007669"/>
    <property type="project" value="Ensembl"/>
</dbReference>
<dbReference type="GO" id="GO:0000791">
    <property type="term" value="C:euchromatin"/>
    <property type="evidence" value="ECO:0007669"/>
    <property type="project" value="Ensembl"/>
</dbReference>
<dbReference type="AlphaFoldDB" id="A0A4W2CUN2"/>
<accession>A0A4W2CUN2</accession>
<feature type="compositionally biased region" description="Gly residues" evidence="1">
    <location>
        <begin position="181"/>
        <end position="199"/>
    </location>
</feature>
<dbReference type="OMA" id="IACGAQQ"/>
<dbReference type="STRING" id="30522.A0A4W2CUN2"/>